<dbReference type="InterPro" id="IPR051504">
    <property type="entry name" value="Plant_metabolite_acyltrans"/>
</dbReference>
<dbReference type="Proteomes" id="UP000516437">
    <property type="component" value="Chromosome 1"/>
</dbReference>
<name>A0A6A1WM58_9ROSI</name>
<evidence type="ECO:0000256" key="1">
    <source>
        <dbReference type="ARBA" id="ARBA00022679"/>
    </source>
</evidence>
<dbReference type="EMBL" id="RXIC02000019">
    <property type="protein sequence ID" value="KAB1224818.1"/>
    <property type="molecule type" value="Genomic_DNA"/>
</dbReference>
<protein>
    <submittedName>
        <fullName evidence="3">Anthocyanin 5-aromatic acyltransferase</fullName>
    </submittedName>
</protein>
<dbReference type="AlphaFoldDB" id="A0A6A1WM58"/>
<organism evidence="3 4">
    <name type="scientific">Morella rubra</name>
    <name type="common">Chinese bayberry</name>
    <dbReference type="NCBI Taxonomy" id="262757"/>
    <lineage>
        <taxon>Eukaryota</taxon>
        <taxon>Viridiplantae</taxon>
        <taxon>Streptophyta</taxon>
        <taxon>Embryophyta</taxon>
        <taxon>Tracheophyta</taxon>
        <taxon>Spermatophyta</taxon>
        <taxon>Magnoliopsida</taxon>
        <taxon>eudicotyledons</taxon>
        <taxon>Gunneridae</taxon>
        <taxon>Pentapetalae</taxon>
        <taxon>rosids</taxon>
        <taxon>fabids</taxon>
        <taxon>Fagales</taxon>
        <taxon>Myricaceae</taxon>
        <taxon>Morella</taxon>
    </lineage>
</organism>
<sequence length="498" mass="54881">MPLDVPLFKQAASTFQRRTSSVIILSSHSFLSFLSPCRSRPPAAMEMKKVVCAVLFAAASMSTVLAHEGHEYSSPAPAPGPSSGASASLPVVGSMIESSITTYYNDLKLSRAEFFYEYPYPIDHFTSNALPNLKNSLSLALQNYYPLAGNLQSLPEPGKPALVYSEGDNVLLILAESEGDFNHLSDHSISKLWHLYRIAYQHVVADGRTFNNFLKTWASFCCLRDHSSSVQLSLPSFDRKVIVDTHGLEEIFLKEWWKRKSSKQTVTVTDQVNGYLSNIVRATFVVGSDDMERIKTMIIANCNKENVSIPIHLSAYVLTCAFVWVCLLKIQESPNGKCCGEDPNYFGFIAGGITRLDFPVPLTYFGNCVGFGRATATRNELVGEDGVVVAAKAIGSTVKRLDKAIFGGAEKWISDWEVLFGSELHVMVSGSPKLDLYETDFGWGRAKKIEDISIDRMRAISLTESRDAEGGIEVGLTLPKAKMDAFSKFFDEGLKALP</sequence>
<dbReference type="Gene3D" id="3.30.559.10">
    <property type="entry name" value="Chloramphenicol acetyltransferase-like domain"/>
    <property type="match status" value="3"/>
</dbReference>
<gene>
    <name evidence="3" type="ORF">CJ030_MR1G028668</name>
</gene>
<reference evidence="3 4" key="1">
    <citation type="journal article" date="2019" name="Plant Biotechnol. J.">
        <title>The red bayberry genome and genetic basis of sex determination.</title>
        <authorList>
            <person name="Jia H.M."/>
            <person name="Jia H.J."/>
            <person name="Cai Q.L."/>
            <person name="Wang Y."/>
            <person name="Zhao H.B."/>
            <person name="Yang W.F."/>
            <person name="Wang G.Y."/>
            <person name="Li Y.H."/>
            <person name="Zhan D.L."/>
            <person name="Shen Y.T."/>
            <person name="Niu Q.F."/>
            <person name="Chang L."/>
            <person name="Qiu J."/>
            <person name="Zhao L."/>
            <person name="Xie H.B."/>
            <person name="Fu W.Y."/>
            <person name="Jin J."/>
            <person name="Li X.W."/>
            <person name="Jiao Y."/>
            <person name="Zhou C.C."/>
            <person name="Tu T."/>
            <person name="Chai C.Y."/>
            <person name="Gao J.L."/>
            <person name="Fan L.J."/>
            <person name="van de Weg E."/>
            <person name="Wang J.Y."/>
            <person name="Gao Z.S."/>
        </authorList>
    </citation>
    <scope>NUCLEOTIDE SEQUENCE [LARGE SCALE GENOMIC DNA]</scope>
    <source>
        <tissue evidence="3">Leaves</tissue>
    </source>
</reference>
<evidence type="ECO:0000256" key="2">
    <source>
        <dbReference type="ARBA" id="ARBA00023315"/>
    </source>
</evidence>
<comment type="caution">
    <text evidence="3">The sequence shown here is derived from an EMBL/GenBank/DDBJ whole genome shotgun (WGS) entry which is preliminary data.</text>
</comment>
<evidence type="ECO:0000313" key="4">
    <source>
        <dbReference type="Proteomes" id="UP000516437"/>
    </source>
</evidence>
<dbReference type="GO" id="GO:0016747">
    <property type="term" value="F:acyltransferase activity, transferring groups other than amino-acyl groups"/>
    <property type="evidence" value="ECO:0007669"/>
    <property type="project" value="UniProtKB-ARBA"/>
</dbReference>
<dbReference type="PANTHER" id="PTHR31625">
    <property type="match status" value="1"/>
</dbReference>
<evidence type="ECO:0000313" key="3">
    <source>
        <dbReference type="EMBL" id="KAB1224818.1"/>
    </source>
</evidence>
<keyword evidence="2 3" id="KW-0012">Acyltransferase</keyword>
<dbReference type="OrthoDB" id="1862401at2759"/>
<accession>A0A6A1WM58</accession>
<proteinExistence type="predicted"/>
<keyword evidence="4" id="KW-1185">Reference proteome</keyword>
<dbReference type="Pfam" id="PF02458">
    <property type="entry name" value="Transferase"/>
    <property type="match status" value="1"/>
</dbReference>
<keyword evidence="1 3" id="KW-0808">Transferase</keyword>
<dbReference type="InterPro" id="IPR023213">
    <property type="entry name" value="CAT-like_dom_sf"/>
</dbReference>